<keyword evidence="2" id="KW-0677">Repeat</keyword>
<evidence type="ECO:0000256" key="3">
    <source>
        <dbReference type="ARBA" id="ARBA00022741"/>
    </source>
</evidence>
<evidence type="ECO:0000259" key="10">
    <source>
        <dbReference type="Pfam" id="PF23598"/>
    </source>
</evidence>
<dbReference type="Pfam" id="PF23598">
    <property type="entry name" value="LRR_14"/>
    <property type="match status" value="1"/>
</dbReference>
<proteinExistence type="inferred from homology"/>
<accession>A0AAV5J9Z5</accession>
<dbReference type="InterPro" id="IPR027417">
    <property type="entry name" value="P-loop_NTPase"/>
</dbReference>
<evidence type="ECO:0008006" key="13">
    <source>
        <dbReference type="Google" id="ProtNLM"/>
    </source>
</evidence>
<feature type="domain" description="Disease resistance protein At4g27190-like leucine-rich repeats" evidence="8">
    <location>
        <begin position="805"/>
        <end position="918"/>
    </location>
</feature>
<evidence type="ECO:0000259" key="9">
    <source>
        <dbReference type="Pfam" id="PF23559"/>
    </source>
</evidence>
<dbReference type="PRINTS" id="PR00364">
    <property type="entry name" value="DISEASERSIST"/>
</dbReference>
<dbReference type="Gene3D" id="1.10.8.430">
    <property type="entry name" value="Helical domain of apoptotic protease-activating factors"/>
    <property type="match status" value="1"/>
</dbReference>
<evidence type="ECO:0000256" key="5">
    <source>
        <dbReference type="ARBA" id="ARBA00022840"/>
    </source>
</evidence>
<dbReference type="Gene3D" id="3.80.10.10">
    <property type="entry name" value="Ribonuclease Inhibitor"/>
    <property type="match status" value="2"/>
</dbReference>
<evidence type="ECO:0000259" key="8">
    <source>
        <dbReference type="Pfam" id="PF23247"/>
    </source>
</evidence>
<evidence type="ECO:0000313" key="11">
    <source>
        <dbReference type="EMBL" id="GKV09546.1"/>
    </source>
</evidence>
<dbReference type="FunFam" id="3.40.50.300:FF:001091">
    <property type="entry name" value="Probable disease resistance protein At1g61300"/>
    <property type="match status" value="1"/>
</dbReference>
<feature type="domain" description="Disease resistance protein winged helix" evidence="9">
    <location>
        <begin position="397"/>
        <end position="465"/>
    </location>
</feature>
<feature type="domain" description="Disease resistance R13L4/SHOC-2-like LRR" evidence="10">
    <location>
        <begin position="521"/>
        <end position="697"/>
    </location>
</feature>
<dbReference type="Pfam" id="PF23559">
    <property type="entry name" value="WHD_DRP"/>
    <property type="match status" value="1"/>
</dbReference>
<dbReference type="Pfam" id="PF23247">
    <property type="entry name" value="LRR_RPS2"/>
    <property type="match status" value="1"/>
</dbReference>
<evidence type="ECO:0000259" key="7">
    <source>
        <dbReference type="Pfam" id="PF00931"/>
    </source>
</evidence>
<comment type="caution">
    <text evidence="11">The sequence shown here is derived from an EMBL/GenBank/DDBJ whole genome shotgun (WGS) entry which is preliminary data.</text>
</comment>
<dbReference type="GO" id="GO:0006952">
    <property type="term" value="P:defense response"/>
    <property type="evidence" value="ECO:0007669"/>
    <property type="project" value="UniProtKB-KW"/>
</dbReference>
<protein>
    <recommendedName>
        <fullName evidence="13">NB-ARC domain-containing protein</fullName>
    </recommendedName>
</protein>
<dbReference type="InterPro" id="IPR057135">
    <property type="entry name" value="At4g27190-like_LRR"/>
</dbReference>
<dbReference type="InterPro" id="IPR058922">
    <property type="entry name" value="WHD_DRP"/>
</dbReference>
<dbReference type="SUPFAM" id="SSF52058">
    <property type="entry name" value="L domain-like"/>
    <property type="match status" value="1"/>
</dbReference>
<dbReference type="PANTHER" id="PTHR33463:SF187">
    <property type="entry name" value="AND NB-ARC DOMAIN DISEASE RESISTANCE PROTEIN, PUTATIVE-RELATED"/>
    <property type="match status" value="1"/>
</dbReference>
<dbReference type="EMBL" id="BPVZ01000030">
    <property type="protein sequence ID" value="GKV09546.1"/>
    <property type="molecule type" value="Genomic_DNA"/>
</dbReference>
<evidence type="ECO:0000256" key="2">
    <source>
        <dbReference type="ARBA" id="ARBA00022737"/>
    </source>
</evidence>
<dbReference type="Gene3D" id="3.40.50.300">
    <property type="entry name" value="P-loop containing nucleotide triphosphate hydrolases"/>
    <property type="match status" value="1"/>
</dbReference>
<dbReference type="InterPro" id="IPR050905">
    <property type="entry name" value="Plant_NBS-LRR"/>
</dbReference>
<keyword evidence="5" id="KW-0067">ATP-binding</keyword>
<keyword evidence="3" id="KW-0547">Nucleotide-binding</keyword>
<dbReference type="InterPro" id="IPR002182">
    <property type="entry name" value="NB-ARC"/>
</dbReference>
<dbReference type="InterPro" id="IPR055414">
    <property type="entry name" value="LRR_R13L4/SHOC2-like"/>
</dbReference>
<dbReference type="InterPro" id="IPR032675">
    <property type="entry name" value="LRR_dom_sf"/>
</dbReference>
<evidence type="ECO:0000256" key="6">
    <source>
        <dbReference type="SAM" id="Coils"/>
    </source>
</evidence>
<keyword evidence="12" id="KW-1185">Reference proteome</keyword>
<feature type="coiled-coil region" evidence="6">
    <location>
        <begin position="26"/>
        <end position="88"/>
    </location>
</feature>
<reference evidence="11 12" key="1">
    <citation type="journal article" date="2021" name="Commun. Biol.">
        <title>The genome of Shorea leprosula (Dipterocarpaceae) highlights the ecological relevance of drought in aseasonal tropical rainforests.</title>
        <authorList>
            <person name="Ng K.K.S."/>
            <person name="Kobayashi M.J."/>
            <person name="Fawcett J.A."/>
            <person name="Hatakeyama M."/>
            <person name="Paape T."/>
            <person name="Ng C.H."/>
            <person name="Ang C.C."/>
            <person name="Tnah L.H."/>
            <person name="Lee C.T."/>
            <person name="Nishiyama T."/>
            <person name="Sese J."/>
            <person name="O'Brien M.J."/>
            <person name="Copetti D."/>
            <person name="Mohd Noor M.I."/>
            <person name="Ong R.C."/>
            <person name="Putra M."/>
            <person name="Sireger I.Z."/>
            <person name="Indrioko S."/>
            <person name="Kosugi Y."/>
            <person name="Izuno A."/>
            <person name="Isagi Y."/>
            <person name="Lee S.L."/>
            <person name="Shimizu K.K."/>
        </authorList>
    </citation>
    <scope>NUCLEOTIDE SEQUENCE [LARGE SCALE GENOMIC DNA]</scope>
    <source>
        <strain evidence="11">214</strain>
    </source>
</reference>
<dbReference type="Proteomes" id="UP001054252">
    <property type="component" value="Unassembled WGS sequence"/>
</dbReference>
<gene>
    <name evidence="11" type="ORF">SLEP1_g21031</name>
</gene>
<dbReference type="SUPFAM" id="SSF52540">
    <property type="entry name" value="P-loop containing nucleoside triphosphate hydrolases"/>
    <property type="match status" value="1"/>
</dbReference>
<dbReference type="FunFam" id="1.10.10.10:FF:000322">
    <property type="entry name" value="Probable disease resistance protein At1g63360"/>
    <property type="match status" value="1"/>
</dbReference>
<dbReference type="PANTHER" id="PTHR33463">
    <property type="entry name" value="NB-ARC DOMAIN-CONTAINING PROTEIN-RELATED"/>
    <property type="match status" value="1"/>
</dbReference>
<name>A0AAV5J9Z5_9ROSI</name>
<evidence type="ECO:0000313" key="12">
    <source>
        <dbReference type="Proteomes" id="UP001054252"/>
    </source>
</evidence>
<dbReference type="GO" id="GO:0043531">
    <property type="term" value="F:ADP binding"/>
    <property type="evidence" value="ECO:0007669"/>
    <property type="project" value="InterPro"/>
</dbReference>
<organism evidence="11 12">
    <name type="scientific">Rubroshorea leprosula</name>
    <dbReference type="NCBI Taxonomy" id="152421"/>
    <lineage>
        <taxon>Eukaryota</taxon>
        <taxon>Viridiplantae</taxon>
        <taxon>Streptophyta</taxon>
        <taxon>Embryophyta</taxon>
        <taxon>Tracheophyta</taxon>
        <taxon>Spermatophyta</taxon>
        <taxon>Magnoliopsida</taxon>
        <taxon>eudicotyledons</taxon>
        <taxon>Gunneridae</taxon>
        <taxon>Pentapetalae</taxon>
        <taxon>rosids</taxon>
        <taxon>malvids</taxon>
        <taxon>Malvales</taxon>
        <taxon>Dipterocarpaceae</taxon>
        <taxon>Rubroshorea</taxon>
    </lineage>
</organism>
<sequence length="963" mass="109805">MADIAMLILEIIKCIPIPTCRCVDYHRKFKQDVEDLKSKLRDLNSKKKDVETQLQAEVCSQKQVKQQVEDWLQDAQRINVEIQQVEQRVDNASFLSQARLGKLVREKINVVDVILQRGSFPEGLVVDKPATALPLPVENLKGEVCVKKKIWGYLTGNEVPMIGVCGIGGVGKTTIMKHIHNELLLMESRFDNVIWVTVSYPLNVVRLQYEIAKGMNESLPKNEDEQRRASRLMQIMGRVKYVLILDDVWQRFTLKDVGIPSPTMENGCKLVITSRKVDVCKSLGCEIVKVSPLSKEESLSLFLDNVGSDILQVPKLEKIWKAMVKECAGLPLAIVVIAGSMKGVTDVYEWRHALNELRECVKATAEGSEDEIFERLKFSYDRLQESNIQNCFLSCSLYAKDYQIRKDDLVEQWIDEGLIEESGSRRAMLDKGRTILNRLENSCLLEKAYYYEDSIKMHDVVRDMALRIAHQVMVKARMGLTKIPDEHKWTENLEKVSLMQNEISDIPLNMCPYCPNLTTLMLQGNSKLTQIPDHFFANMQGIKCLNLSRTSIESLPNSISNLENLTTLVLQHCRQLKHVPCLAKLKALKKLDMFKAGMEVVPEGIDMLINLQYLDLWCPELVELSTQMLSNLSHLQHMAVYSKWTTLRIKGEEVRGLKKLETFQAQLYDLQDLNNYVKSSHFNRLSSYSLVVGQVENGFHLNLFSSKVISLGECEIGGQDGVVLPNDVQELWIYRCRKFRSLSDICSLQDTTKLRICLVLECEEIECVVDMVTSSSSFINNFEGLVPDKLPNLSVVADVEGVKATPPHIFSNLKIFWMRGCSRMKRLFPFELLQGLQNLESILVWDCQQMEEIIGWEGEEENHTADATTTTTFTLSKLKELNLWNLPELKKICSTRGVMVCDCLQGLQIKECPKLRKISLVGNVPPSPPAALKRIWIKQELWESLEWDDPNAKNVLQPFVDVL</sequence>
<evidence type="ECO:0000256" key="4">
    <source>
        <dbReference type="ARBA" id="ARBA00022821"/>
    </source>
</evidence>
<dbReference type="GO" id="GO:0005524">
    <property type="term" value="F:ATP binding"/>
    <property type="evidence" value="ECO:0007669"/>
    <property type="project" value="UniProtKB-KW"/>
</dbReference>
<dbReference type="FunFam" id="1.10.8.430:FF:000003">
    <property type="entry name" value="Probable disease resistance protein At5g66910"/>
    <property type="match status" value="1"/>
</dbReference>
<evidence type="ECO:0000256" key="1">
    <source>
        <dbReference type="ARBA" id="ARBA00008894"/>
    </source>
</evidence>
<dbReference type="InterPro" id="IPR042197">
    <property type="entry name" value="Apaf_helical"/>
</dbReference>
<feature type="domain" description="NB-ARC" evidence="7">
    <location>
        <begin position="147"/>
        <end position="307"/>
    </location>
</feature>
<comment type="similarity">
    <text evidence="1">Belongs to the disease resistance NB-LRR family.</text>
</comment>
<keyword evidence="4" id="KW-0611">Plant defense</keyword>
<dbReference type="Pfam" id="PF00931">
    <property type="entry name" value="NB-ARC"/>
    <property type="match status" value="1"/>
</dbReference>
<keyword evidence="6" id="KW-0175">Coiled coil</keyword>
<dbReference type="AlphaFoldDB" id="A0AAV5J9Z5"/>